<dbReference type="FunCoup" id="A0A448YQ92">
    <property type="interactions" value="131"/>
</dbReference>
<proteinExistence type="predicted"/>
<sequence length="115" mass="12434">MFSLVARSSRAPLRNVRLFHVSSLRSNLVQNLYLQELKAFKPTPLTAADAEAATQPWKLPAAAKAPALEDEGADALSEYDSSAVEVASAKPVEGAAEESYNPDDWFVLEEDDIAA</sequence>
<dbReference type="InParanoid" id="A0A448YQ92"/>
<gene>
    <name evidence="1" type="ORF">BRENAR_LOCUS3823</name>
</gene>
<dbReference type="GO" id="GO:0046933">
    <property type="term" value="F:proton-transporting ATP synthase activity, rotational mechanism"/>
    <property type="evidence" value="ECO:0007669"/>
    <property type="project" value="TreeGrafter"/>
</dbReference>
<dbReference type="PANTHER" id="PTHR28207">
    <property type="entry name" value="ATP SYNTHASE SUBUNIT H, MITOCHONDRIAL"/>
    <property type="match status" value="1"/>
</dbReference>
<dbReference type="Proteomes" id="UP000290900">
    <property type="component" value="Unassembled WGS sequence"/>
</dbReference>
<dbReference type="OrthoDB" id="274752at2759"/>
<dbReference type="AlphaFoldDB" id="A0A448YQ92"/>
<dbReference type="EMBL" id="CAACVR010000034">
    <property type="protein sequence ID" value="VEU23092.1"/>
    <property type="molecule type" value="Genomic_DNA"/>
</dbReference>
<keyword evidence="2" id="KW-1185">Reference proteome</keyword>
<accession>A0A448YQ92</accession>
<dbReference type="InterPro" id="IPR019711">
    <property type="entry name" value="ATP_synth_F0_suH"/>
</dbReference>
<dbReference type="PANTHER" id="PTHR28207:SF1">
    <property type="entry name" value="ATP SYNTHASE SUBUNIT H, MITOCHONDRIAL"/>
    <property type="match status" value="1"/>
</dbReference>
<name>A0A448YQ92_BRENA</name>
<dbReference type="Pfam" id="PF10775">
    <property type="entry name" value="ATP_sub_h"/>
    <property type="match status" value="1"/>
</dbReference>
<evidence type="ECO:0000313" key="1">
    <source>
        <dbReference type="EMBL" id="VEU23092.1"/>
    </source>
</evidence>
<organism evidence="1 2">
    <name type="scientific">Brettanomyces naardenensis</name>
    <name type="common">Yeast</name>
    <dbReference type="NCBI Taxonomy" id="13370"/>
    <lineage>
        <taxon>Eukaryota</taxon>
        <taxon>Fungi</taxon>
        <taxon>Dikarya</taxon>
        <taxon>Ascomycota</taxon>
        <taxon>Saccharomycotina</taxon>
        <taxon>Pichiomycetes</taxon>
        <taxon>Pichiales</taxon>
        <taxon>Pichiaceae</taxon>
        <taxon>Brettanomyces</taxon>
    </lineage>
</organism>
<dbReference type="STRING" id="13370.A0A448YQ92"/>
<protein>
    <submittedName>
        <fullName evidence="1">DEKNAAC104062</fullName>
    </submittedName>
</protein>
<evidence type="ECO:0000313" key="2">
    <source>
        <dbReference type="Proteomes" id="UP000290900"/>
    </source>
</evidence>
<reference evidence="1 2" key="1">
    <citation type="submission" date="2018-12" db="EMBL/GenBank/DDBJ databases">
        <authorList>
            <person name="Tiukova I."/>
            <person name="Dainat J."/>
        </authorList>
    </citation>
    <scope>NUCLEOTIDE SEQUENCE [LARGE SCALE GENOMIC DNA]</scope>
</reference>